<comment type="caution">
    <text evidence="2">The sequence shown here is derived from an EMBL/GenBank/DDBJ whole genome shotgun (WGS) entry which is preliminary data.</text>
</comment>
<dbReference type="SUPFAM" id="SSF56219">
    <property type="entry name" value="DNase I-like"/>
    <property type="match status" value="1"/>
</dbReference>
<dbReference type="InterPro" id="IPR036691">
    <property type="entry name" value="Endo/exonu/phosph_ase_sf"/>
</dbReference>
<dbReference type="Gene3D" id="3.60.10.10">
    <property type="entry name" value="Endonuclease/exonuclease/phosphatase"/>
    <property type="match status" value="1"/>
</dbReference>
<evidence type="ECO:0000259" key="1">
    <source>
        <dbReference type="Pfam" id="PF13966"/>
    </source>
</evidence>
<protein>
    <submittedName>
        <fullName evidence="2">Protein ALP1-like isoform X1</fullName>
    </submittedName>
</protein>
<dbReference type="PANTHER" id="PTHR47150:SF4">
    <property type="entry name" value="HARBINGER TRANSPOSASE-DERIVED PROTEIN-RELATED"/>
    <property type="match status" value="1"/>
</dbReference>
<dbReference type="InterPro" id="IPR026960">
    <property type="entry name" value="RVT-Znf"/>
</dbReference>
<dbReference type="Pfam" id="PF04827">
    <property type="entry name" value="Plant_tran"/>
    <property type="match status" value="1"/>
</dbReference>
<dbReference type="AlphaFoldDB" id="A0A699HSH0"/>
<proteinExistence type="predicted"/>
<evidence type="ECO:0000313" key="2">
    <source>
        <dbReference type="EMBL" id="GEY75586.1"/>
    </source>
</evidence>
<organism evidence="2">
    <name type="scientific">Tanacetum cinerariifolium</name>
    <name type="common">Dalmatian daisy</name>
    <name type="synonym">Chrysanthemum cinerariifolium</name>
    <dbReference type="NCBI Taxonomy" id="118510"/>
    <lineage>
        <taxon>Eukaryota</taxon>
        <taxon>Viridiplantae</taxon>
        <taxon>Streptophyta</taxon>
        <taxon>Embryophyta</taxon>
        <taxon>Tracheophyta</taxon>
        <taxon>Spermatophyta</taxon>
        <taxon>Magnoliopsida</taxon>
        <taxon>eudicotyledons</taxon>
        <taxon>Gunneridae</taxon>
        <taxon>Pentapetalae</taxon>
        <taxon>asterids</taxon>
        <taxon>campanulids</taxon>
        <taxon>Asterales</taxon>
        <taxon>Asteraceae</taxon>
        <taxon>Asteroideae</taxon>
        <taxon>Anthemideae</taxon>
        <taxon>Anthemidinae</taxon>
        <taxon>Tanacetum</taxon>
    </lineage>
</organism>
<sequence length="851" mass="99162">MKFLSLNIQGLAQKAKKDWVKELCVKNKVNFLALQETKMENMELFCVKTCWGNMAFDYVHSDYVGNSGGILCVWDPNAFCKSSVTMLDYFIMVRGVWRQNCKDFLIIVVYAPHDIKEKMMLWDYLTREIGRWKREVVVMGDFNEESPSDESNVMIRMMGKLKFLKTKIWEWNKTNILCRKNVKAQCKADLEAVEAKVKWAIEGDENSSFFHGMLNKKRNTLSIRGIMVDGIWIDDPNLVKREFLIHFSSIFSKPDNRRALIQMRFPKRLSLEQQVELESEVSNKEIRGQCGIAERIKLLARMDSLSGFIDDAVFVGQWCESNINILVHVLECFYRASGLRINMSKSKIIGLHVDSDKVKGADIKLGGLMFKWIWRFYTQDTSLWVRVIKAIYGEAGNMDAKFMRFKLGNGENDHFWEDRWIEGDTLKKRFPRVYTLELCREITVAMKVTQPCLAFSFQRSPRRGVEQKQFEEVVTLVHGVRLVPMSDRWTWTLVNSGESSVASVRKLIDDKTLSDFDSKTRWIKYVPIKVNVLAWKVKSDSLPTKFNVSRRGIPIDSIKCDICDTGAETSSQLFFSCCMVRQTVRLISRWWDISYAEFESYEDWLAWLVNLRLSSKNKLMLEGVFYVMWWHFPVEKVHLAIRQLAYGVNASFLDEYMQISERSSRLALDHFFQAVMEIYGLMFLRKPTVNDVEKLYPHHEEKHAFLGMLGSLDCTDWEWFGCPYAFKGQYVRRDHGSNPFIFLEAVVSQYLWIWRAFFGFAVSNNGINVLYQCPIFNDLKTGRAPEIPFVANGVTYPSGYYVVDVIYPELAPLVKTIREPADDDHKRILYKQKLESARKDVERAFGVLKKK</sequence>
<dbReference type="Pfam" id="PF13966">
    <property type="entry name" value="zf-RVT"/>
    <property type="match status" value="1"/>
</dbReference>
<dbReference type="InterPro" id="IPR006912">
    <property type="entry name" value="Harbinger_derived_prot"/>
</dbReference>
<gene>
    <name evidence="2" type="ORF">Tci_447560</name>
</gene>
<name>A0A699HSH0_TANCI</name>
<accession>A0A699HSH0</accession>
<reference evidence="2" key="1">
    <citation type="journal article" date="2019" name="Sci. Rep.">
        <title>Draft genome of Tanacetum cinerariifolium, the natural source of mosquito coil.</title>
        <authorList>
            <person name="Yamashiro T."/>
            <person name="Shiraishi A."/>
            <person name="Satake H."/>
            <person name="Nakayama K."/>
        </authorList>
    </citation>
    <scope>NUCLEOTIDE SEQUENCE</scope>
</reference>
<dbReference type="PANTHER" id="PTHR47150">
    <property type="entry name" value="OS12G0169200 PROTEIN"/>
    <property type="match status" value="1"/>
</dbReference>
<dbReference type="EMBL" id="BKCJ010206692">
    <property type="protein sequence ID" value="GEY75586.1"/>
    <property type="molecule type" value="Genomic_DNA"/>
</dbReference>
<feature type="domain" description="Reverse transcriptase zinc-binding" evidence="1">
    <location>
        <begin position="501"/>
        <end position="582"/>
    </location>
</feature>